<name>A0A8K1G7M4_9PASS</name>
<evidence type="ECO:0000313" key="1">
    <source>
        <dbReference type="EMBL" id="TRZ13073.1"/>
    </source>
</evidence>
<organism evidence="1 2">
    <name type="scientific">Zosterops borbonicus</name>
    <dbReference type="NCBI Taxonomy" id="364589"/>
    <lineage>
        <taxon>Eukaryota</taxon>
        <taxon>Metazoa</taxon>
        <taxon>Chordata</taxon>
        <taxon>Craniata</taxon>
        <taxon>Vertebrata</taxon>
        <taxon>Euteleostomi</taxon>
        <taxon>Archelosauria</taxon>
        <taxon>Archosauria</taxon>
        <taxon>Dinosauria</taxon>
        <taxon>Saurischia</taxon>
        <taxon>Theropoda</taxon>
        <taxon>Coelurosauria</taxon>
        <taxon>Aves</taxon>
        <taxon>Neognathae</taxon>
        <taxon>Neoaves</taxon>
        <taxon>Telluraves</taxon>
        <taxon>Australaves</taxon>
        <taxon>Passeriformes</taxon>
        <taxon>Sylvioidea</taxon>
        <taxon>Zosteropidae</taxon>
        <taxon>Zosterops</taxon>
    </lineage>
</organism>
<reference evidence="1" key="1">
    <citation type="submission" date="2019-04" db="EMBL/GenBank/DDBJ databases">
        <title>Genome assembly of Zosterops borbonicus 15179.</title>
        <authorList>
            <person name="Leroy T."/>
            <person name="Anselmetti Y."/>
            <person name="Tilak M.-K."/>
            <person name="Nabholz B."/>
        </authorList>
    </citation>
    <scope>NUCLEOTIDE SEQUENCE</scope>
    <source>
        <strain evidence="1">HGM_15179</strain>
        <tissue evidence="1">Muscle</tissue>
    </source>
</reference>
<gene>
    <name evidence="1" type="ORF">HGM15179_014038</name>
</gene>
<keyword evidence="2" id="KW-1185">Reference proteome</keyword>
<dbReference type="Proteomes" id="UP000796761">
    <property type="component" value="Unassembled WGS sequence"/>
</dbReference>
<dbReference type="OrthoDB" id="276744at2759"/>
<evidence type="ECO:0000313" key="2">
    <source>
        <dbReference type="Proteomes" id="UP000796761"/>
    </source>
</evidence>
<proteinExistence type="predicted"/>
<dbReference type="AlphaFoldDB" id="A0A8K1G7M4"/>
<comment type="caution">
    <text evidence="1">The sequence shown here is derived from an EMBL/GenBank/DDBJ whole genome shotgun (WGS) entry which is preliminary data.</text>
</comment>
<sequence length="183" mass="20942">MREKASKAQQAIDSREEFVAILWEKSKKELWITGLARKKYNQPGKLLKLNTSTVESTNGKSEPGTPHCLKASLIYQVKLSELGLFSLEKRQGDLIWGYLIAAFRYPKGAYKRNGEELFARACIDRTRGNEHKLKESRFRLDIMKKFFAVSVVRHWNRLSREVVDAPSLAVFKARLDGALSNLV</sequence>
<protein>
    <submittedName>
        <fullName evidence="1">Uncharacterized protein</fullName>
    </submittedName>
</protein>
<accession>A0A8K1G7M4</accession>
<dbReference type="EMBL" id="SWJQ01000544">
    <property type="protein sequence ID" value="TRZ13073.1"/>
    <property type="molecule type" value="Genomic_DNA"/>
</dbReference>